<feature type="transmembrane region" description="Helical" evidence="2">
    <location>
        <begin position="6"/>
        <end position="28"/>
    </location>
</feature>
<feature type="region of interest" description="Disordered" evidence="1">
    <location>
        <begin position="141"/>
        <end position="160"/>
    </location>
</feature>
<feature type="region of interest" description="Disordered" evidence="1">
    <location>
        <begin position="320"/>
        <end position="423"/>
    </location>
</feature>
<evidence type="ECO:0000313" key="3">
    <source>
        <dbReference type="EMBL" id="KAJ9138951.1"/>
    </source>
</evidence>
<feature type="compositionally biased region" description="Polar residues" evidence="1">
    <location>
        <begin position="329"/>
        <end position="345"/>
    </location>
</feature>
<keyword evidence="2" id="KW-1133">Transmembrane helix</keyword>
<protein>
    <recommendedName>
        <fullName evidence="5">Fungal N-terminal domain-containing protein</fullName>
    </recommendedName>
</protein>
<feature type="compositionally biased region" description="Basic and acidic residues" evidence="1">
    <location>
        <begin position="379"/>
        <end position="406"/>
    </location>
</feature>
<proteinExistence type="predicted"/>
<evidence type="ECO:0000256" key="2">
    <source>
        <dbReference type="SAM" id="Phobius"/>
    </source>
</evidence>
<dbReference type="PANTHER" id="PTHR36167:SF3">
    <property type="entry name" value="C2H2 FINGER DOMAIN TRANSCRIPTION FACTOR (EUROFUNG)-RELATED"/>
    <property type="match status" value="1"/>
</dbReference>
<comment type="caution">
    <text evidence="3">The sequence shown here is derived from an EMBL/GenBank/DDBJ whole genome shotgun (WGS) entry which is preliminary data.</text>
</comment>
<reference evidence="3" key="1">
    <citation type="submission" date="2022-07" db="EMBL/GenBank/DDBJ databases">
        <title>Fungi with potential for degradation of polypropylene.</title>
        <authorList>
            <person name="Gostincar C."/>
        </authorList>
    </citation>
    <scope>NUCLEOTIDE SEQUENCE</scope>
    <source>
        <strain evidence="3">EXF-13308</strain>
    </source>
</reference>
<dbReference type="EMBL" id="JANBVO010000028">
    <property type="protein sequence ID" value="KAJ9138951.1"/>
    <property type="molecule type" value="Genomic_DNA"/>
</dbReference>
<feature type="compositionally biased region" description="Polar residues" evidence="1">
    <location>
        <begin position="204"/>
        <end position="218"/>
    </location>
</feature>
<dbReference type="PANTHER" id="PTHR36167">
    <property type="entry name" value="C2H2 FINGER DOMAIN TRANSCRIPTION FACTOR (EUROFUNG)-RELATED"/>
    <property type="match status" value="1"/>
</dbReference>
<organism evidence="3 4">
    <name type="scientific">Pleurostoma richardsiae</name>
    <dbReference type="NCBI Taxonomy" id="41990"/>
    <lineage>
        <taxon>Eukaryota</taxon>
        <taxon>Fungi</taxon>
        <taxon>Dikarya</taxon>
        <taxon>Ascomycota</taxon>
        <taxon>Pezizomycotina</taxon>
        <taxon>Sordariomycetes</taxon>
        <taxon>Sordariomycetidae</taxon>
        <taxon>Calosphaeriales</taxon>
        <taxon>Pleurostomataceae</taxon>
        <taxon>Pleurostoma</taxon>
    </lineage>
</organism>
<name>A0AA38VCZ1_9PEZI</name>
<sequence length="423" mass="46842">MDPLSIISGVAGVAMAGSTIASVLYDMISNIRDAPSQMIDIARGIRELSSVLKELRGVLKKGRKLFKDRLYRSVRSATRRIEDIHEEIDALLDHHGGGLSRVIWQFRKSKATNLLAKIETHKSTVQLIATTMLLAVMERKHSKDGDLGNDKGTEPSDERRALRREAATLVRATEHSMQDLLPQRVLEDKSTQTEDYPSMATGRISESSASPFNVSGTETARPDNQIAMWTNSTDDTARWLYELVFRDDQPSKGRSRTPLPVSDVLVPPTPAGARNVVDRLLLQWTNLTSGEIIGDGLGSSGPTNEWEARLESRVRLLELTRGEDAAPPSLSQRDTPTQGTTSRTKGSSREESLLSFAADYMAAARRRKPRTGGSDDDNLSTKEVFDPEQPRFLQRDSPDLRSRGESKTYSGPDRIAATTRDIE</sequence>
<accession>A0AA38VCZ1</accession>
<dbReference type="GO" id="GO:0006355">
    <property type="term" value="P:regulation of DNA-templated transcription"/>
    <property type="evidence" value="ECO:0007669"/>
    <property type="project" value="InterPro"/>
</dbReference>
<dbReference type="InterPro" id="IPR039327">
    <property type="entry name" value="CON7-like"/>
</dbReference>
<feature type="region of interest" description="Disordered" evidence="1">
    <location>
        <begin position="188"/>
        <end position="219"/>
    </location>
</feature>
<dbReference type="Proteomes" id="UP001174694">
    <property type="component" value="Unassembled WGS sequence"/>
</dbReference>
<keyword evidence="4" id="KW-1185">Reference proteome</keyword>
<keyword evidence="2" id="KW-0472">Membrane</keyword>
<gene>
    <name evidence="3" type="ORF">NKR23_g8267</name>
</gene>
<evidence type="ECO:0008006" key="5">
    <source>
        <dbReference type="Google" id="ProtNLM"/>
    </source>
</evidence>
<evidence type="ECO:0000313" key="4">
    <source>
        <dbReference type="Proteomes" id="UP001174694"/>
    </source>
</evidence>
<dbReference type="AlphaFoldDB" id="A0AA38VCZ1"/>
<evidence type="ECO:0000256" key="1">
    <source>
        <dbReference type="SAM" id="MobiDB-lite"/>
    </source>
</evidence>
<keyword evidence="2" id="KW-0812">Transmembrane</keyword>